<evidence type="ECO:0000313" key="1">
    <source>
        <dbReference type="EMBL" id="KIK25266.1"/>
    </source>
</evidence>
<dbReference type="STRING" id="765257.A0A0C9Z7H1"/>
<dbReference type="OrthoDB" id="2654015at2759"/>
<feature type="non-terminal residue" evidence="1">
    <location>
        <position position="1"/>
    </location>
</feature>
<name>A0A0C9Z7H1_9AGAM</name>
<accession>A0A0C9Z7H1</accession>
<protein>
    <submittedName>
        <fullName evidence="1">Uncharacterized protein</fullName>
    </submittedName>
</protein>
<keyword evidence="2" id="KW-1185">Reference proteome</keyword>
<proteinExistence type="predicted"/>
<dbReference type="EMBL" id="KN833709">
    <property type="protein sequence ID" value="KIK25266.1"/>
    <property type="molecule type" value="Genomic_DNA"/>
</dbReference>
<sequence length="92" mass="10588">MNDCGAFDFIDLASILWGCHLIPAFAKGRSHSDHTSLSPVTKDTDDWNYYYINRFADRDMLLRYHWGLGVGHMYSHVHSPAQCDLESECNLH</sequence>
<dbReference type="AlphaFoldDB" id="A0A0C9Z7H1"/>
<evidence type="ECO:0000313" key="2">
    <source>
        <dbReference type="Proteomes" id="UP000054018"/>
    </source>
</evidence>
<reference evidence="2" key="2">
    <citation type="submission" date="2015-01" db="EMBL/GenBank/DDBJ databases">
        <title>Evolutionary Origins and Diversification of the Mycorrhizal Mutualists.</title>
        <authorList>
            <consortium name="DOE Joint Genome Institute"/>
            <consortium name="Mycorrhizal Genomics Consortium"/>
            <person name="Kohler A."/>
            <person name="Kuo A."/>
            <person name="Nagy L.G."/>
            <person name="Floudas D."/>
            <person name="Copeland A."/>
            <person name="Barry K.W."/>
            <person name="Cichocki N."/>
            <person name="Veneault-Fourrey C."/>
            <person name="LaButti K."/>
            <person name="Lindquist E.A."/>
            <person name="Lipzen A."/>
            <person name="Lundell T."/>
            <person name="Morin E."/>
            <person name="Murat C."/>
            <person name="Riley R."/>
            <person name="Ohm R."/>
            <person name="Sun H."/>
            <person name="Tunlid A."/>
            <person name="Henrissat B."/>
            <person name="Grigoriev I.V."/>
            <person name="Hibbett D.S."/>
            <person name="Martin F."/>
        </authorList>
    </citation>
    <scope>NUCLEOTIDE SEQUENCE [LARGE SCALE GENOMIC DNA]</scope>
    <source>
        <strain evidence="2">441</strain>
    </source>
</reference>
<dbReference type="Proteomes" id="UP000054018">
    <property type="component" value="Unassembled WGS sequence"/>
</dbReference>
<gene>
    <name evidence="1" type="ORF">PISMIDRAFT_43715</name>
</gene>
<organism evidence="1 2">
    <name type="scientific">Pisolithus microcarpus 441</name>
    <dbReference type="NCBI Taxonomy" id="765257"/>
    <lineage>
        <taxon>Eukaryota</taxon>
        <taxon>Fungi</taxon>
        <taxon>Dikarya</taxon>
        <taxon>Basidiomycota</taxon>
        <taxon>Agaricomycotina</taxon>
        <taxon>Agaricomycetes</taxon>
        <taxon>Agaricomycetidae</taxon>
        <taxon>Boletales</taxon>
        <taxon>Sclerodermatineae</taxon>
        <taxon>Pisolithaceae</taxon>
        <taxon>Pisolithus</taxon>
    </lineage>
</organism>
<dbReference type="HOGENOM" id="CLU_163769_1_0_1"/>
<reference evidence="1 2" key="1">
    <citation type="submission" date="2014-04" db="EMBL/GenBank/DDBJ databases">
        <authorList>
            <consortium name="DOE Joint Genome Institute"/>
            <person name="Kuo A."/>
            <person name="Kohler A."/>
            <person name="Costa M.D."/>
            <person name="Nagy L.G."/>
            <person name="Floudas D."/>
            <person name="Copeland A."/>
            <person name="Barry K.W."/>
            <person name="Cichocki N."/>
            <person name="Veneault-Fourrey C."/>
            <person name="LaButti K."/>
            <person name="Lindquist E.A."/>
            <person name="Lipzen A."/>
            <person name="Lundell T."/>
            <person name="Morin E."/>
            <person name="Murat C."/>
            <person name="Sun H."/>
            <person name="Tunlid A."/>
            <person name="Henrissat B."/>
            <person name="Grigoriev I.V."/>
            <person name="Hibbett D.S."/>
            <person name="Martin F."/>
            <person name="Nordberg H.P."/>
            <person name="Cantor M.N."/>
            <person name="Hua S.X."/>
        </authorList>
    </citation>
    <scope>NUCLEOTIDE SEQUENCE [LARGE SCALE GENOMIC DNA]</scope>
    <source>
        <strain evidence="1 2">441</strain>
    </source>
</reference>